<dbReference type="InterPro" id="IPR051396">
    <property type="entry name" value="Bact_Antivir_Def_Nuclease"/>
</dbReference>
<dbReference type="EMBL" id="JBIUWZ010000024">
    <property type="protein sequence ID" value="MFJ2679793.1"/>
    <property type="molecule type" value="Genomic_DNA"/>
</dbReference>
<dbReference type="Proteomes" id="UP001617213">
    <property type="component" value="Unassembled WGS sequence"/>
</dbReference>
<proteinExistence type="predicted"/>
<dbReference type="InterPro" id="IPR003959">
    <property type="entry name" value="ATPase_AAA_core"/>
</dbReference>
<dbReference type="Pfam" id="PF13304">
    <property type="entry name" value="AAA_21"/>
    <property type="match status" value="1"/>
</dbReference>
<accession>A0ABW8E1Q6</accession>
<sequence length="436" mass="48323">MHIQKLQIENLRSFKAVGLDFNVPATSNLQIQYPNVNVLLGDNGLGKTSVLRAVALSVLGPLLSGGSGFVPEGLVRRTDAAEKKTPPATITATLLSTDEEKNPKQTDHPLPDQFSLKTQISSFGSTERMRSKVSPRDIENTVEFLQFNEDNPAFFIVGYGASRSVEASARVDESARKKSRLRRYERVASLFEEHVTLMPLSYWLPEYAKSNKGRYTQVINLINDLLPLNCQIQKTVQENENLFEMNGIVLPFRALSDGFRAYIGWIGDMLFHVCQGVATGLKLREMRGVVMVDEIDLHLHPEWQKVVVPTLAKALPNVQFIFTTHSPLVVGSLMSQNLFLLSQEEGSTLIKRLPEHVRGKSSEQILLSPYFGLDSTRAESTSTKLNELARSAVSGNRDASANYLKLMASGLGFDQPPSPPTTSAPKRRKNGEGVKK</sequence>
<reference evidence="3 4" key="1">
    <citation type="submission" date="2024-10" db="EMBL/GenBank/DDBJ databases">
        <title>The Natural Products Discovery Center: Release of the First 8490 Sequenced Strains for Exploring Actinobacteria Biosynthetic Diversity.</title>
        <authorList>
            <person name="Kalkreuter E."/>
            <person name="Kautsar S.A."/>
            <person name="Yang D."/>
            <person name="Bader C.D."/>
            <person name="Teijaro C.N."/>
            <person name="Fluegel L."/>
            <person name="Davis C.M."/>
            <person name="Simpson J.R."/>
            <person name="Lauterbach L."/>
            <person name="Steele A.D."/>
            <person name="Gui C."/>
            <person name="Meng S."/>
            <person name="Li G."/>
            <person name="Viehrig K."/>
            <person name="Ye F."/>
            <person name="Su P."/>
            <person name="Kiefer A.F."/>
            <person name="Nichols A."/>
            <person name="Cepeda A.J."/>
            <person name="Yan W."/>
            <person name="Fan B."/>
            <person name="Jiang Y."/>
            <person name="Adhikari A."/>
            <person name="Zheng C.-J."/>
            <person name="Schuster L."/>
            <person name="Cowan T.M."/>
            <person name="Smanski M.J."/>
            <person name="Chevrette M.G."/>
            <person name="De Carvalho L.P.S."/>
            <person name="Shen B."/>
        </authorList>
    </citation>
    <scope>NUCLEOTIDE SEQUENCE [LARGE SCALE GENOMIC DNA]</scope>
    <source>
        <strain evidence="3 4">NPDC087581</strain>
    </source>
</reference>
<evidence type="ECO:0000256" key="1">
    <source>
        <dbReference type="SAM" id="MobiDB-lite"/>
    </source>
</evidence>
<dbReference type="RefSeq" id="WP_122752622.1">
    <property type="nucleotide sequence ID" value="NZ_JAOAQN010000002.1"/>
</dbReference>
<comment type="caution">
    <text evidence="3">The sequence shown here is derived from an EMBL/GenBank/DDBJ whole genome shotgun (WGS) entry which is preliminary data.</text>
</comment>
<keyword evidence="4" id="KW-1185">Reference proteome</keyword>
<dbReference type="PANTHER" id="PTHR43581:SF2">
    <property type="entry name" value="EXCINUCLEASE ATPASE SUBUNIT"/>
    <property type="match status" value="1"/>
</dbReference>
<dbReference type="InterPro" id="IPR027417">
    <property type="entry name" value="P-loop_NTPase"/>
</dbReference>
<feature type="domain" description="ATPase AAA-type core" evidence="2">
    <location>
        <begin position="36"/>
        <end position="330"/>
    </location>
</feature>
<organism evidence="3 4">
    <name type="scientific">Pseudomonas sivasensis</name>
    <dbReference type="NCBI Taxonomy" id="1880678"/>
    <lineage>
        <taxon>Bacteria</taxon>
        <taxon>Pseudomonadati</taxon>
        <taxon>Pseudomonadota</taxon>
        <taxon>Gammaproteobacteria</taxon>
        <taxon>Pseudomonadales</taxon>
        <taxon>Pseudomonadaceae</taxon>
        <taxon>Pseudomonas</taxon>
    </lineage>
</organism>
<dbReference type="PANTHER" id="PTHR43581">
    <property type="entry name" value="ATP/GTP PHOSPHATASE"/>
    <property type="match status" value="1"/>
</dbReference>
<evidence type="ECO:0000313" key="3">
    <source>
        <dbReference type="EMBL" id="MFJ2679793.1"/>
    </source>
</evidence>
<evidence type="ECO:0000313" key="4">
    <source>
        <dbReference type="Proteomes" id="UP001617213"/>
    </source>
</evidence>
<gene>
    <name evidence="3" type="ORF">ACIOWJ_17090</name>
</gene>
<name>A0ABW8E1Q6_9PSED</name>
<dbReference type="Gene3D" id="3.40.50.300">
    <property type="entry name" value="P-loop containing nucleotide triphosphate hydrolases"/>
    <property type="match status" value="1"/>
</dbReference>
<dbReference type="SUPFAM" id="SSF52540">
    <property type="entry name" value="P-loop containing nucleoside triphosphate hydrolases"/>
    <property type="match status" value="1"/>
</dbReference>
<evidence type="ECO:0000259" key="2">
    <source>
        <dbReference type="Pfam" id="PF13304"/>
    </source>
</evidence>
<feature type="region of interest" description="Disordered" evidence="1">
    <location>
        <begin position="410"/>
        <end position="436"/>
    </location>
</feature>
<protein>
    <submittedName>
        <fullName evidence="3">AAA family ATPase</fullName>
    </submittedName>
</protein>